<dbReference type="EMBL" id="MTKO01000005">
    <property type="protein sequence ID" value="RWX48156.1"/>
    <property type="molecule type" value="Genomic_DNA"/>
</dbReference>
<organism evidence="1 2">
    <name type="scientific">Candidatus Electrothrix aarhusensis</name>
    <dbReference type="NCBI Taxonomy" id="1859131"/>
    <lineage>
        <taxon>Bacteria</taxon>
        <taxon>Pseudomonadati</taxon>
        <taxon>Thermodesulfobacteriota</taxon>
        <taxon>Desulfobulbia</taxon>
        <taxon>Desulfobulbales</taxon>
        <taxon>Desulfobulbaceae</taxon>
        <taxon>Candidatus Electrothrix</taxon>
    </lineage>
</organism>
<protein>
    <submittedName>
        <fullName evidence="1">Uncharacterized protein</fullName>
    </submittedName>
</protein>
<sequence length="49" mass="5731">MWKVNLFLSTRKRKKIPLKTAGKIAIRSHDKLSEINVLFPLIIVCYFSL</sequence>
<reference evidence="1 2" key="1">
    <citation type="submission" date="2017-01" db="EMBL/GenBank/DDBJ databases">
        <title>The cable genome- insights into the physiology and evolution of filamentous bacteria capable of sulfide oxidation via long distance electron transfer.</title>
        <authorList>
            <person name="Schreiber L."/>
            <person name="Bjerg J.T."/>
            <person name="Boggild A."/>
            <person name="Van De Vossenberg J."/>
            <person name="Meysman F."/>
            <person name="Nielsen L.P."/>
            <person name="Schramm A."/>
            <person name="Kjeldsen K.U."/>
        </authorList>
    </citation>
    <scope>NUCLEOTIDE SEQUENCE [LARGE SCALE GENOMIC DNA]</scope>
    <source>
        <strain evidence="1">MCF</strain>
    </source>
</reference>
<name>A0A3S3SR38_9BACT</name>
<comment type="caution">
    <text evidence="1">The sequence shown here is derived from an EMBL/GenBank/DDBJ whole genome shotgun (WGS) entry which is preliminary data.</text>
</comment>
<proteinExistence type="predicted"/>
<accession>A0A3S3SR38</accession>
<dbReference type="AlphaFoldDB" id="A0A3S3SR38"/>
<gene>
    <name evidence="1" type="ORF">H206_05276</name>
</gene>
<evidence type="ECO:0000313" key="2">
    <source>
        <dbReference type="Proteomes" id="UP000287853"/>
    </source>
</evidence>
<keyword evidence="2" id="KW-1185">Reference proteome</keyword>
<evidence type="ECO:0000313" key="1">
    <source>
        <dbReference type="EMBL" id="RWX48156.1"/>
    </source>
</evidence>
<dbReference type="Proteomes" id="UP000287853">
    <property type="component" value="Unassembled WGS sequence"/>
</dbReference>